<proteinExistence type="inferred from homology"/>
<dbReference type="PRINTS" id="PR00245">
    <property type="entry name" value="OLFACTORYR"/>
</dbReference>
<dbReference type="RefSeq" id="XP_030046736.1">
    <property type="nucleotide sequence ID" value="XM_030190876.1"/>
</dbReference>
<dbReference type="GO" id="GO:0004984">
    <property type="term" value="F:olfactory receptor activity"/>
    <property type="evidence" value="ECO:0007669"/>
    <property type="project" value="InterPro"/>
</dbReference>
<keyword evidence="4 8" id="KW-0297">G-protein coupled receptor</keyword>
<protein>
    <recommendedName>
        <fullName evidence="9">Olfactory receptor</fullName>
    </recommendedName>
</protein>
<accession>A0A6P7X028</accession>
<feature type="transmembrane region" description="Helical" evidence="9">
    <location>
        <begin position="140"/>
        <end position="158"/>
    </location>
</feature>
<dbReference type="PRINTS" id="PR00237">
    <property type="entry name" value="GPCRRHODOPSN"/>
</dbReference>
<keyword evidence="7 8" id="KW-0807">Transducer</keyword>
<evidence type="ECO:0000313" key="11">
    <source>
        <dbReference type="Proteomes" id="UP000515156"/>
    </source>
</evidence>
<feature type="transmembrane region" description="Helical" evidence="9">
    <location>
        <begin position="98"/>
        <end position="120"/>
    </location>
</feature>
<keyword evidence="6 8" id="KW-0675">Receptor</keyword>
<dbReference type="FunCoup" id="A0A6P7X028">
    <property type="interactions" value="404"/>
</dbReference>
<feature type="transmembrane region" description="Helical" evidence="9">
    <location>
        <begin position="60"/>
        <end position="78"/>
    </location>
</feature>
<dbReference type="Gene3D" id="1.20.1070.10">
    <property type="entry name" value="Rhodopsin 7-helix transmembrane proteins"/>
    <property type="match status" value="1"/>
</dbReference>
<dbReference type="InterPro" id="IPR000276">
    <property type="entry name" value="GPCR_Rhodpsn"/>
</dbReference>
<sequence>MKGKNQTSVTEFILLGFSDLSRLQSLLFVVFLVMYILTLLGNISIITIVKTDPQLQTPMYYFLTNLSFVDICYSSTITPKALVDFKVEKNTISLLECATQLFMFVNLAAAECLLLAVMAYDRYVAICNPLHYTIVMTRRVCNQLVIGVYVVSTVYSLIQTVNIFSVHFCGSNEINHFYCDLHPMLKLSCSDTFFNEIVLSVVGGIYGFLAVIPIVLSYIVIISAILRIQSSEGRHKAFSTCASHFITVIIFFGTIIFIYVIPSSFFSLYTNRVVSVIYTMVIPMVNPMIYSLRNKDVKRALRKVLEKKCFCYTKNFFS</sequence>
<evidence type="ECO:0000256" key="2">
    <source>
        <dbReference type="ARBA" id="ARBA00022692"/>
    </source>
</evidence>
<dbReference type="PROSITE" id="PS50262">
    <property type="entry name" value="G_PROTEIN_RECEP_F1_2"/>
    <property type="match status" value="1"/>
</dbReference>
<dbReference type="GO" id="GO:0005886">
    <property type="term" value="C:plasma membrane"/>
    <property type="evidence" value="ECO:0007669"/>
    <property type="project" value="UniProtKB-SubCell"/>
</dbReference>
<evidence type="ECO:0000256" key="8">
    <source>
        <dbReference type="RuleBase" id="RU000688"/>
    </source>
</evidence>
<dbReference type="InterPro" id="IPR000725">
    <property type="entry name" value="Olfact_rcpt"/>
</dbReference>
<keyword evidence="2 8" id="KW-0812">Transmembrane</keyword>
<comment type="subcellular location">
    <subcellularLocation>
        <location evidence="9">Cell membrane</location>
        <topology evidence="9">Multi-pass membrane protein</topology>
    </subcellularLocation>
    <subcellularLocation>
        <location evidence="1">Membrane</location>
        <topology evidence="1">Multi-pass membrane protein</topology>
    </subcellularLocation>
</comment>
<feature type="transmembrane region" description="Helical" evidence="9">
    <location>
        <begin position="26"/>
        <end position="48"/>
    </location>
</feature>
<dbReference type="KEGG" id="muo:115461204"/>
<dbReference type="PANTHER" id="PTHR48018">
    <property type="entry name" value="OLFACTORY RECEPTOR"/>
    <property type="match status" value="1"/>
</dbReference>
<evidence type="ECO:0000313" key="12">
    <source>
        <dbReference type="RefSeq" id="XP_030046736.1"/>
    </source>
</evidence>
<feature type="transmembrane region" description="Helical" evidence="9">
    <location>
        <begin position="273"/>
        <end position="292"/>
    </location>
</feature>
<dbReference type="AlphaFoldDB" id="A0A6P7X028"/>
<keyword evidence="9" id="KW-0716">Sensory transduction</keyword>
<evidence type="ECO:0000256" key="3">
    <source>
        <dbReference type="ARBA" id="ARBA00022989"/>
    </source>
</evidence>
<evidence type="ECO:0000256" key="6">
    <source>
        <dbReference type="ARBA" id="ARBA00023170"/>
    </source>
</evidence>
<gene>
    <name evidence="12" type="primary">LOC115461204</name>
</gene>
<organism evidence="11 12">
    <name type="scientific">Microcaecilia unicolor</name>
    <dbReference type="NCBI Taxonomy" id="1415580"/>
    <lineage>
        <taxon>Eukaryota</taxon>
        <taxon>Metazoa</taxon>
        <taxon>Chordata</taxon>
        <taxon>Craniata</taxon>
        <taxon>Vertebrata</taxon>
        <taxon>Euteleostomi</taxon>
        <taxon>Amphibia</taxon>
        <taxon>Gymnophiona</taxon>
        <taxon>Siphonopidae</taxon>
        <taxon>Microcaecilia</taxon>
    </lineage>
</organism>
<keyword evidence="3 9" id="KW-1133">Transmembrane helix</keyword>
<feature type="transmembrane region" description="Helical" evidence="9">
    <location>
        <begin position="205"/>
        <end position="226"/>
    </location>
</feature>
<evidence type="ECO:0000256" key="9">
    <source>
        <dbReference type="RuleBase" id="RU363047"/>
    </source>
</evidence>
<dbReference type="OrthoDB" id="9889152at2759"/>
<dbReference type="CDD" id="cd15230">
    <property type="entry name" value="7tmA_OR5-like"/>
    <property type="match status" value="1"/>
</dbReference>
<dbReference type="Proteomes" id="UP000515156">
    <property type="component" value="Chromosome 1"/>
</dbReference>
<keyword evidence="9" id="KW-0552">Olfaction</keyword>
<dbReference type="FunFam" id="1.20.1070.10:FF:000003">
    <property type="entry name" value="Olfactory receptor"/>
    <property type="match status" value="1"/>
</dbReference>
<dbReference type="GeneID" id="115461204"/>
<comment type="similarity">
    <text evidence="8">Belongs to the G-protein coupled receptor 1 family.</text>
</comment>
<dbReference type="InterPro" id="IPR017452">
    <property type="entry name" value="GPCR_Rhodpsn_7TM"/>
</dbReference>
<evidence type="ECO:0000256" key="1">
    <source>
        <dbReference type="ARBA" id="ARBA00004141"/>
    </source>
</evidence>
<reference evidence="12" key="1">
    <citation type="submission" date="2025-08" db="UniProtKB">
        <authorList>
            <consortium name="RefSeq"/>
        </authorList>
    </citation>
    <scope>IDENTIFICATION</scope>
</reference>
<dbReference type="GO" id="GO:0004930">
    <property type="term" value="F:G protein-coupled receptor activity"/>
    <property type="evidence" value="ECO:0007669"/>
    <property type="project" value="UniProtKB-KW"/>
</dbReference>
<keyword evidence="5 9" id="KW-0472">Membrane</keyword>
<dbReference type="PROSITE" id="PS00237">
    <property type="entry name" value="G_PROTEIN_RECEP_F1_1"/>
    <property type="match status" value="1"/>
</dbReference>
<evidence type="ECO:0000259" key="10">
    <source>
        <dbReference type="PROSITE" id="PS50262"/>
    </source>
</evidence>
<dbReference type="Pfam" id="PF13853">
    <property type="entry name" value="7tm_4"/>
    <property type="match status" value="1"/>
</dbReference>
<evidence type="ECO:0000256" key="5">
    <source>
        <dbReference type="ARBA" id="ARBA00023136"/>
    </source>
</evidence>
<dbReference type="SUPFAM" id="SSF81321">
    <property type="entry name" value="Family A G protein-coupled receptor-like"/>
    <property type="match status" value="1"/>
</dbReference>
<evidence type="ECO:0000256" key="4">
    <source>
        <dbReference type="ARBA" id="ARBA00023040"/>
    </source>
</evidence>
<dbReference type="InParanoid" id="A0A6P7X028"/>
<keyword evidence="9" id="KW-1003">Cell membrane</keyword>
<feature type="transmembrane region" description="Helical" evidence="9">
    <location>
        <begin position="238"/>
        <end position="261"/>
    </location>
</feature>
<keyword evidence="11" id="KW-1185">Reference proteome</keyword>
<evidence type="ECO:0000256" key="7">
    <source>
        <dbReference type="ARBA" id="ARBA00023224"/>
    </source>
</evidence>
<feature type="domain" description="G-protein coupled receptors family 1 profile" evidence="10">
    <location>
        <begin position="41"/>
        <end position="290"/>
    </location>
</feature>
<name>A0A6P7X028_9AMPH</name>